<dbReference type="SUPFAM" id="SSF51735">
    <property type="entry name" value="NAD(P)-binding Rossmann-fold domains"/>
    <property type="match status" value="1"/>
</dbReference>
<proteinExistence type="predicted"/>
<dbReference type="STRING" id="1391915.U7PPU8"/>
<dbReference type="InterPro" id="IPR020843">
    <property type="entry name" value="ER"/>
</dbReference>
<dbReference type="Gene3D" id="3.40.50.720">
    <property type="entry name" value="NAD(P)-binding Rossmann-like Domain"/>
    <property type="match status" value="1"/>
</dbReference>
<accession>U7PPU8</accession>
<dbReference type="EMBL" id="KI440850">
    <property type="protein sequence ID" value="ERS96505.1"/>
    <property type="molecule type" value="Genomic_DNA"/>
</dbReference>
<dbReference type="Pfam" id="PF08240">
    <property type="entry name" value="ADH_N"/>
    <property type="match status" value="1"/>
</dbReference>
<dbReference type="SMART" id="SM00829">
    <property type="entry name" value="PKS_ER"/>
    <property type="match status" value="1"/>
</dbReference>
<dbReference type="InterPro" id="IPR052711">
    <property type="entry name" value="Zinc_ADH-like"/>
</dbReference>
<dbReference type="PANTHER" id="PTHR45033">
    <property type="match status" value="1"/>
</dbReference>
<dbReference type="CDD" id="cd08276">
    <property type="entry name" value="MDR7"/>
    <property type="match status" value="1"/>
</dbReference>
<dbReference type="SUPFAM" id="SSF50129">
    <property type="entry name" value="GroES-like"/>
    <property type="match status" value="1"/>
</dbReference>
<reference evidence="3" key="1">
    <citation type="journal article" date="2014" name="Genome Announc.">
        <title>Genome sequence of the pathogenic fungus Sporothrix schenckii (ATCC 58251).</title>
        <authorList>
            <person name="Cuomo C.A."/>
            <person name="Rodriguez-Del Valle N."/>
            <person name="Perez-Sanchez L."/>
            <person name="Abouelleil A."/>
            <person name="Goldberg J."/>
            <person name="Young S."/>
            <person name="Zeng Q."/>
            <person name="Birren B.W."/>
        </authorList>
    </citation>
    <scope>NUCLEOTIDE SEQUENCE [LARGE SCALE GENOMIC DNA]</scope>
    <source>
        <strain evidence="3">ATCC 58251 / de Perez 2211183</strain>
    </source>
</reference>
<dbReference type="HOGENOM" id="CLU_026673_3_4_1"/>
<keyword evidence="3" id="KW-1185">Reference proteome</keyword>
<sequence length="359" mass="37265">MASLRNMRWTLRGPGGGVDNLVYGPGPATQPTELGPDDVRVSMHAASLNYRDIAIAKGSLPATQPTPGTVPGSDGAGVVHSVGSNVTAFRPGDKVLPHMVHPVTDDGVLPRLDSISAGLGQARDGTLAHEAVFAQDNLVRMPSNMSFAEAATLGCSGLTAWNALFGLRGRAVQAGDWVLVQGSGGVSIAALQLARAAGATVVATTGKGADVVARLTALGAAHVLDYKTDPHWGPTARKLTPDGRGFDFVVDVGGAVATLGPSLQAIRTDGIISLVGVLDAGNTSADTKVDMLAALWTLCTVRGVVLGSKAMFRDMVAFCERHNVHPALDDVAFPLADTVAAYKRVEEQKHFSKVVIQIR</sequence>
<organism evidence="2 3">
    <name type="scientific">Sporothrix schenckii (strain ATCC 58251 / de Perez 2211183)</name>
    <name type="common">Rose-picker's disease fungus</name>
    <dbReference type="NCBI Taxonomy" id="1391915"/>
    <lineage>
        <taxon>Eukaryota</taxon>
        <taxon>Fungi</taxon>
        <taxon>Dikarya</taxon>
        <taxon>Ascomycota</taxon>
        <taxon>Pezizomycotina</taxon>
        <taxon>Sordariomycetes</taxon>
        <taxon>Sordariomycetidae</taxon>
        <taxon>Ophiostomatales</taxon>
        <taxon>Ophiostomataceae</taxon>
        <taxon>Sporothrix</taxon>
    </lineage>
</organism>
<dbReference type="PANTHER" id="PTHR45033:SF2">
    <property type="entry name" value="ZINC-TYPE ALCOHOL DEHYDROGENASE-LIKE PROTEIN C1773.06C"/>
    <property type="match status" value="1"/>
</dbReference>
<dbReference type="InterPro" id="IPR011032">
    <property type="entry name" value="GroES-like_sf"/>
</dbReference>
<name>U7PPU8_SPOS1</name>
<dbReference type="GO" id="GO:0016491">
    <property type="term" value="F:oxidoreductase activity"/>
    <property type="evidence" value="ECO:0007669"/>
    <property type="project" value="InterPro"/>
</dbReference>
<dbReference type="OrthoDB" id="9930022at2759"/>
<evidence type="ECO:0000313" key="2">
    <source>
        <dbReference type="EMBL" id="ERS96505.1"/>
    </source>
</evidence>
<dbReference type="Proteomes" id="UP000018087">
    <property type="component" value="Unassembled WGS sequence"/>
</dbReference>
<evidence type="ECO:0000313" key="3">
    <source>
        <dbReference type="Proteomes" id="UP000018087"/>
    </source>
</evidence>
<dbReference type="InterPro" id="IPR013154">
    <property type="entry name" value="ADH-like_N"/>
</dbReference>
<protein>
    <recommendedName>
        <fullName evidence="1">Enoyl reductase (ER) domain-containing protein</fullName>
    </recommendedName>
</protein>
<dbReference type="InterPro" id="IPR013149">
    <property type="entry name" value="ADH-like_C"/>
</dbReference>
<dbReference type="AlphaFoldDB" id="U7PPU8"/>
<dbReference type="eggNOG" id="KOG1198">
    <property type="taxonomic scope" value="Eukaryota"/>
</dbReference>
<evidence type="ECO:0000259" key="1">
    <source>
        <dbReference type="SMART" id="SM00829"/>
    </source>
</evidence>
<dbReference type="Pfam" id="PF00107">
    <property type="entry name" value="ADH_zinc_N"/>
    <property type="match status" value="1"/>
</dbReference>
<gene>
    <name evidence="2" type="ORF">HMPREF1624_07421</name>
</gene>
<dbReference type="InterPro" id="IPR036291">
    <property type="entry name" value="NAD(P)-bd_dom_sf"/>
</dbReference>
<dbReference type="Gene3D" id="3.90.180.10">
    <property type="entry name" value="Medium-chain alcohol dehydrogenases, catalytic domain"/>
    <property type="match status" value="1"/>
</dbReference>
<feature type="domain" description="Enoyl reductase (ER)" evidence="1">
    <location>
        <begin position="16"/>
        <end position="356"/>
    </location>
</feature>